<protein>
    <submittedName>
        <fullName evidence="1">Alpha/beta hydrolase</fullName>
    </submittedName>
</protein>
<dbReference type="SUPFAM" id="SSF53474">
    <property type="entry name" value="alpha/beta-Hydrolases"/>
    <property type="match status" value="1"/>
</dbReference>
<keyword evidence="2" id="KW-1185">Reference proteome</keyword>
<dbReference type="EMBL" id="JAERRJ010000005">
    <property type="protein sequence ID" value="MBL1075394.1"/>
    <property type="molecule type" value="Genomic_DNA"/>
</dbReference>
<dbReference type="Proteomes" id="UP000602198">
    <property type="component" value="Unassembled WGS sequence"/>
</dbReference>
<organism evidence="1 2">
    <name type="scientific">Nocardia acididurans</name>
    <dbReference type="NCBI Taxonomy" id="2802282"/>
    <lineage>
        <taxon>Bacteria</taxon>
        <taxon>Bacillati</taxon>
        <taxon>Actinomycetota</taxon>
        <taxon>Actinomycetes</taxon>
        <taxon>Mycobacteriales</taxon>
        <taxon>Nocardiaceae</taxon>
        <taxon>Nocardia</taxon>
    </lineage>
</organism>
<evidence type="ECO:0000313" key="1">
    <source>
        <dbReference type="EMBL" id="MBL1075394.1"/>
    </source>
</evidence>
<proteinExistence type="predicted"/>
<evidence type="ECO:0000313" key="2">
    <source>
        <dbReference type="Proteomes" id="UP000602198"/>
    </source>
</evidence>
<reference evidence="1 2" key="1">
    <citation type="submission" date="2021-01" db="EMBL/GenBank/DDBJ databases">
        <title>WGS of actinomycetes isolated from Thailand.</title>
        <authorList>
            <person name="Thawai C."/>
        </authorList>
    </citation>
    <scope>NUCLEOTIDE SEQUENCE [LARGE SCALE GENOMIC DNA]</scope>
    <source>
        <strain evidence="1 2">LPG 2</strain>
    </source>
</reference>
<comment type="caution">
    <text evidence="1">The sequence shown here is derived from an EMBL/GenBank/DDBJ whole genome shotgun (WGS) entry which is preliminary data.</text>
</comment>
<dbReference type="RefSeq" id="WP_201947418.1">
    <property type="nucleotide sequence ID" value="NZ_JAERRJ010000005.1"/>
</dbReference>
<dbReference type="Gene3D" id="3.40.50.1820">
    <property type="entry name" value="alpha/beta hydrolase"/>
    <property type="match status" value="1"/>
</dbReference>
<name>A0ABS1M5B8_9NOCA</name>
<accession>A0ABS1M5B8</accession>
<keyword evidence="1" id="KW-0378">Hydrolase</keyword>
<dbReference type="GO" id="GO:0016787">
    <property type="term" value="F:hydrolase activity"/>
    <property type="evidence" value="ECO:0007669"/>
    <property type="project" value="UniProtKB-KW"/>
</dbReference>
<sequence>MTWTVDMRLPIALGWVAKHPLPPEIADSYLLPSRNSAAVRKDLRRLLRTLHHRHTLEAATHFPEIDIPVLVAWAREDRLFPVALAERLARELPGATLRLIDDSYTFLPEDQPELLTEAILEFTRLPGWPSASGCSWISAAARPCCRSIVNWRARA</sequence>
<gene>
    <name evidence="1" type="ORF">JK358_13415</name>
</gene>
<dbReference type="InterPro" id="IPR029058">
    <property type="entry name" value="AB_hydrolase_fold"/>
</dbReference>